<dbReference type="CDD" id="cd16352">
    <property type="entry name" value="CheD"/>
    <property type="match status" value="1"/>
</dbReference>
<protein>
    <submittedName>
        <fullName evidence="3">Chemotaxis protein CheD</fullName>
    </submittedName>
</protein>
<dbReference type="InterPro" id="IPR038592">
    <property type="entry name" value="CheD-like_sf"/>
</dbReference>
<dbReference type="RefSeq" id="WP_073142401.1">
    <property type="nucleotide sequence ID" value="NZ_FQWQ01000005.1"/>
</dbReference>
<keyword evidence="4" id="KW-1185">Reference proteome</keyword>
<keyword evidence="1" id="KW-0145">Chemotaxis</keyword>
<name>A0A1M5X1T1_9BACT</name>
<dbReference type="GO" id="GO:0006935">
    <property type="term" value="P:chemotaxis"/>
    <property type="evidence" value="ECO:0007669"/>
    <property type="project" value="UniProtKB-KW"/>
</dbReference>
<accession>A0A1M5X1T1</accession>
<evidence type="ECO:0000313" key="3">
    <source>
        <dbReference type="EMBL" id="SHH93836.1"/>
    </source>
</evidence>
<organism evidence="3 4">
    <name type="scientific">Chryseolinea serpens</name>
    <dbReference type="NCBI Taxonomy" id="947013"/>
    <lineage>
        <taxon>Bacteria</taxon>
        <taxon>Pseudomonadati</taxon>
        <taxon>Bacteroidota</taxon>
        <taxon>Cytophagia</taxon>
        <taxon>Cytophagales</taxon>
        <taxon>Fulvivirgaceae</taxon>
        <taxon>Chryseolinea</taxon>
    </lineage>
</organism>
<proteinExistence type="predicted"/>
<evidence type="ECO:0000313" key="4">
    <source>
        <dbReference type="Proteomes" id="UP000184212"/>
    </source>
</evidence>
<evidence type="ECO:0000256" key="1">
    <source>
        <dbReference type="ARBA" id="ARBA00022500"/>
    </source>
</evidence>
<keyword evidence="2" id="KW-0378">Hydrolase</keyword>
<dbReference type="PANTHER" id="PTHR35147">
    <property type="entry name" value="CHEMORECEPTOR GLUTAMINE DEAMIDASE CHED-RELATED"/>
    <property type="match status" value="1"/>
</dbReference>
<gene>
    <name evidence="3" type="ORF">SAMN04488109_6246</name>
</gene>
<dbReference type="PANTHER" id="PTHR35147:SF1">
    <property type="entry name" value="CHEMORECEPTOR GLUTAMINE DEAMIDASE CHED-RELATED"/>
    <property type="match status" value="1"/>
</dbReference>
<dbReference type="Pfam" id="PF03975">
    <property type="entry name" value="CheD"/>
    <property type="match status" value="1"/>
</dbReference>
<sequence>MIEYTLAIGDVAISPGPANYTCFGLGSCIGLFIQDRTTGLSGGAHILLPENDKGPNDCAKFYNVSTALEEMLNRFKKCGNSLTSLRAKVVGGANVIGVNTRAGLRNSESVVSRLIANKIFIAALDVGGNWCRTAKFCGSTGELKVRIPGNGQCRIY</sequence>
<dbReference type="EMBL" id="FQWQ01000005">
    <property type="protein sequence ID" value="SHH93836.1"/>
    <property type="molecule type" value="Genomic_DNA"/>
</dbReference>
<dbReference type="InterPro" id="IPR005659">
    <property type="entry name" value="Chemorcpt_Glu_NH3ase_CheD"/>
</dbReference>
<dbReference type="Proteomes" id="UP000184212">
    <property type="component" value="Unassembled WGS sequence"/>
</dbReference>
<dbReference type="Gene3D" id="3.30.1330.200">
    <property type="match status" value="1"/>
</dbReference>
<dbReference type="InterPro" id="IPR011324">
    <property type="entry name" value="Cytotoxic_necrot_fac-like_cat"/>
</dbReference>
<reference evidence="3 4" key="1">
    <citation type="submission" date="2016-11" db="EMBL/GenBank/DDBJ databases">
        <authorList>
            <person name="Jaros S."/>
            <person name="Januszkiewicz K."/>
            <person name="Wedrychowicz H."/>
        </authorList>
    </citation>
    <scope>NUCLEOTIDE SEQUENCE [LARGE SCALE GENOMIC DNA]</scope>
    <source>
        <strain evidence="3 4">DSM 24574</strain>
    </source>
</reference>
<dbReference type="OrthoDB" id="9807202at2"/>
<evidence type="ECO:0000256" key="2">
    <source>
        <dbReference type="ARBA" id="ARBA00022801"/>
    </source>
</evidence>
<dbReference type="STRING" id="947013.SAMN04488109_6246"/>
<dbReference type="AlphaFoldDB" id="A0A1M5X1T1"/>
<dbReference type="SUPFAM" id="SSF64438">
    <property type="entry name" value="CNF1/YfiH-like putative cysteine hydrolases"/>
    <property type="match status" value="1"/>
</dbReference>
<dbReference type="GO" id="GO:0050568">
    <property type="term" value="F:protein-glutamine glutaminase activity"/>
    <property type="evidence" value="ECO:0007669"/>
    <property type="project" value="InterPro"/>
</dbReference>